<dbReference type="Gene3D" id="3.40.50.720">
    <property type="entry name" value="NAD(P)-binding Rossmann-like Domain"/>
    <property type="match status" value="1"/>
</dbReference>
<evidence type="ECO:0000313" key="4">
    <source>
        <dbReference type="EMBL" id="MZG27448.1"/>
    </source>
</evidence>
<dbReference type="InterPro" id="IPR036291">
    <property type="entry name" value="NAD(P)-bd_dom_sf"/>
</dbReference>
<feature type="domain" description="NAD-dependent epimerase/dehydratase" evidence="3">
    <location>
        <begin position="112"/>
        <end position="363"/>
    </location>
</feature>
<dbReference type="AlphaFoldDB" id="A0A6L8Q2B4"/>
<dbReference type="Pfam" id="PF01370">
    <property type="entry name" value="Epimerase"/>
    <property type="match status" value="1"/>
</dbReference>
<accession>A0A6L8Q2B4</accession>
<comment type="caution">
    <text evidence="4">The sequence shown here is derived from an EMBL/GenBank/DDBJ whole genome shotgun (WGS) entry which is preliminary data.</text>
</comment>
<organism evidence="4 5">
    <name type="scientific">Adlercreutzia equolifaciens</name>
    <dbReference type="NCBI Taxonomy" id="446660"/>
    <lineage>
        <taxon>Bacteria</taxon>
        <taxon>Bacillati</taxon>
        <taxon>Actinomycetota</taxon>
        <taxon>Coriobacteriia</taxon>
        <taxon>Eggerthellales</taxon>
        <taxon>Eggerthellaceae</taxon>
        <taxon>Adlercreutzia</taxon>
    </lineage>
</organism>
<dbReference type="InterPro" id="IPR001509">
    <property type="entry name" value="Epimerase_deHydtase"/>
</dbReference>
<feature type="compositionally biased region" description="Basic residues" evidence="2">
    <location>
        <begin position="23"/>
        <end position="41"/>
    </location>
</feature>
<dbReference type="SUPFAM" id="SSF51735">
    <property type="entry name" value="NAD(P)-binding Rossmann-fold domains"/>
    <property type="match status" value="1"/>
</dbReference>
<proteinExistence type="inferred from homology"/>
<reference evidence="4 5" key="1">
    <citation type="submission" date="2019-07" db="EMBL/GenBank/DDBJ databases">
        <title>Draft genome sequence of Adlercreutzia equolifaciens IPLA 37004, a human intestinal strain that does not produces equol from daidzein.</title>
        <authorList>
            <person name="Vazquez L."/>
            <person name="Florez A.B."/>
            <person name="Mayo B."/>
        </authorList>
    </citation>
    <scope>NUCLEOTIDE SEQUENCE [LARGE SCALE GENOMIC DNA]</scope>
    <source>
        <strain evidence="4 5">IPLA 37004</strain>
    </source>
</reference>
<dbReference type="EMBL" id="VJNE01000003">
    <property type="protein sequence ID" value="MZG27448.1"/>
    <property type="molecule type" value="Genomic_DNA"/>
</dbReference>
<feature type="region of interest" description="Disordered" evidence="2">
    <location>
        <begin position="1"/>
        <end position="41"/>
    </location>
</feature>
<gene>
    <name evidence="4" type="ORF">FM068_02390</name>
</gene>
<dbReference type="Proteomes" id="UP000472380">
    <property type="component" value="Unassembled WGS sequence"/>
</dbReference>
<name>A0A6L8Q2B4_9ACTN</name>
<feature type="compositionally biased region" description="Low complexity" evidence="2">
    <location>
        <begin position="13"/>
        <end position="22"/>
    </location>
</feature>
<sequence length="448" mass="51040">MVYRSELLHGASSRRCGSGRSPRCNRHSVRSHRFHHAPRRPRHAGRLALPYGHHAHLFGAHHFVPGNYRGIPRTHVHDYQQRSAVRSQRDHRQPLETDQTQPFERKLVRKKIVIFGAGGTLGLYLVDHLSHLLPTDEWEVIASGRSDIAFFNRYAPLVRYVQADITDEKSFAALPQQDVYAVVHFAGALPAYMEGYDPRRYVDANVMGTLNVLEYARTAGADRVLYTQTISDYTGYFGEMIELADDMPRKPAMTGDHAVYAITKIAAEELCWHYRAAYGIGFFAFRLPNIYCFMHDSKTLYHDGKPAVSSYRLMIDKARAGEPLEIWGDPTKGMDLIYVKDFCQMIEKALFASKEASGTYNVGTGVLTSLEDQVHNIVDVFCEPGAVSDISYRPEKHDCVNYCMNVDKARANLGYEPVYTPVKMLEDYKAEMEADRFADFFTERYEGR</sequence>
<comment type="similarity">
    <text evidence="1">Belongs to the NAD(P)-dependent epimerase/dehydratase family.</text>
</comment>
<dbReference type="PANTHER" id="PTHR43000">
    <property type="entry name" value="DTDP-D-GLUCOSE 4,6-DEHYDRATASE-RELATED"/>
    <property type="match status" value="1"/>
</dbReference>
<evidence type="ECO:0000256" key="2">
    <source>
        <dbReference type="SAM" id="MobiDB-lite"/>
    </source>
</evidence>
<feature type="region of interest" description="Disordered" evidence="2">
    <location>
        <begin position="79"/>
        <end position="101"/>
    </location>
</feature>
<protein>
    <submittedName>
        <fullName evidence="4">NAD(P)-dependent oxidoreductase</fullName>
    </submittedName>
</protein>
<evidence type="ECO:0000256" key="1">
    <source>
        <dbReference type="ARBA" id="ARBA00007637"/>
    </source>
</evidence>
<evidence type="ECO:0000313" key="5">
    <source>
        <dbReference type="Proteomes" id="UP000472380"/>
    </source>
</evidence>
<evidence type="ECO:0000259" key="3">
    <source>
        <dbReference type="Pfam" id="PF01370"/>
    </source>
</evidence>